<feature type="transmembrane region" description="Helical" evidence="1">
    <location>
        <begin position="83"/>
        <end position="104"/>
    </location>
</feature>
<sequence>MVVSPDPQQPHPPPNSEPTILRRFASLIGLLGASLFFTGWIYRSVYFFHFNIEVTTLDLPVQSFFIVPIQVLFGEGQAIARTLLALIIMIPALYLSLLGIRVVADGFASRYSSFQNWVKQSHSQSFWMRGYQILIAFDPLNFDSIKFLSSLVDESVIVAWVLFILFHLAQSQAIADAQRDIGPNSTLPVVTFITPESRIPLGRFLDKPFDDPSIAGFRVFGTLKPFDSLLGSEITDGTDTQEPTRVWRLLLERDGWIYLIPTYPTVENQSEFPPVVVVQKSLYGDQMMILAPTF</sequence>
<dbReference type="RefSeq" id="WP_283765148.1">
    <property type="nucleotide sequence ID" value="NZ_JAQOSO010000004.1"/>
</dbReference>
<name>A0ABT7B0S5_9CYAN</name>
<keyword evidence="3" id="KW-1185">Reference proteome</keyword>
<evidence type="ECO:0000256" key="1">
    <source>
        <dbReference type="SAM" id="Phobius"/>
    </source>
</evidence>
<comment type="caution">
    <text evidence="2">The sequence shown here is derived from an EMBL/GenBank/DDBJ whole genome shotgun (WGS) entry which is preliminary data.</text>
</comment>
<keyword evidence="1" id="KW-0472">Membrane</keyword>
<accession>A0ABT7B0S5</accession>
<dbReference type="Proteomes" id="UP001235849">
    <property type="component" value="Unassembled WGS sequence"/>
</dbReference>
<keyword evidence="1" id="KW-0812">Transmembrane</keyword>
<organism evidence="2 3">
    <name type="scientific">Roseofilum capinflatum BLCC-M114</name>
    <dbReference type="NCBI Taxonomy" id="3022440"/>
    <lineage>
        <taxon>Bacteria</taxon>
        <taxon>Bacillati</taxon>
        <taxon>Cyanobacteriota</taxon>
        <taxon>Cyanophyceae</taxon>
        <taxon>Desertifilales</taxon>
        <taxon>Desertifilaceae</taxon>
        <taxon>Roseofilum</taxon>
        <taxon>Roseofilum capinflatum</taxon>
    </lineage>
</organism>
<evidence type="ECO:0000313" key="3">
    <source>
        <dbReference type="Proteomes" id="UP001235849"/>
    </source>
</evidence>
<feature type="transmembrane region" description="Helical" evidence="1">
    <location>
        <begin position="20"/>
        <end position="42"/>
    </location>
</feature>
<protein>
    <submittedName>
        <fullName evidence="2">Uncharacterized protein</fullName>
    </submittedName>
</protein>
<feature type="transmembrane region" description="Helical" evidence="1">
    <location>
        <begin position="147"/>
        <end position="169"/>
    </location>
</feature>
<evidence type="ECO:0000313" key="2">
    <source>
        <dbReference type="EMBL" id="MDJ1172768.1"/>
    </source>
</evidence>
<keyword evidence="1" id="KW-1133">Transmembrane helix</keyword>
<dbReference type="EMBL" id="JAQOSO010000004">
    <property type="protein sequence ID" value="MDJ1172768.1"/>
    <property type="molecule type" value="Genomic_DNA"/>
</dbReference>
<reference evidence="2 3" key="1">
    <citation type="submission" date="2023-01" db="EMBL/GenBank/DDBJ databases">
        <title>Novel diversity within Roseofilum (Cyanobacteria; Desertifilaceae) from marine benthic mats with descriptions of four novel species.</title>
        <authorList>
            <person name="Wang Y."/>
            <person name="Berthold D.E."/>
            <person name="Hu J."/>
            <person name="Lefler F.W."/>
            <person name="Laughinghouse H.D. IV."/>
        </authorList>
    </citation>
    <scope>NUCLEOTIDE SEQUENCE [LARGE SCALE GENOMIC DNA]</scope>
    <source>
        <strain evidence="2 3">BLCC-M114</strain>
    </source>
</reference>
<gene>
    <name evidence="2" type="ORF">PMG25_01535</name>
</gene>
<proteinExistence type="predicted"/>